<dbReference type="InterPro" id="IPR010718">
    <property type="entry name" value="DUF1294"/>
</dbReference>
<protein>
    <recommendedName>
        <fullName evidence="2">CSD domain-containing protein</fullName>
    </recommendedName>
</protein>
<dbReference type="GO" id="GO:0043488">
    <property type="term" value="P:regulation of mRNA stability"/>
    <property type="evidence" value="ECO:0007669"/>
    <property type="project" value="TreeGrafter"/>
</dbReference>
<dbReference type="GO" id="GO:0005737">
    <property type="term" value="C:cytoplasm"/>
    <property type="evidence" value="ECO:0007669"/>
    <property type="project" value="TreeGrafter"/>
</dbReference>
<dbReference type="Pfam" id="PF06961">
    <property type="entry name" value="DUF1294"/>
    <property type="match status" value="1"/>
</dbReference>
<dbReference type="STRING" id="159087.Daro_3443"/>
<reference evidence="3" key="1">
    <citation type="submission" date="2005-08" db="EMBL/GenBank/DDBJ databases">
        <title>Complete sequence of Dechloromonas aromatica RCB.</title>
        <authorList>
            <person name="Salinero K.K."/>
            <person name="Copeland A."/>
            <person name="Lucas S."/>
            <person name="Lapidus A."/>
            <person name="Barry K."/>
            <person name="Detter J.C."/>
            <person name="Glavina T."/>
            <person name="Hammon N."/>
            <person name="Israni S."/>
            <person name="Pitluck S."/>
            <person name="Di Bartolo G."/>
            <person name="Trong S."/>
            <person name="Schmutz J."/>
            <person name="Larimer F."/>
            <person name="Land M."/>
            <person name="Ivanova N."/>
            <person name="Richardson P."/>
        </authorList>
    </citation>
    <scope>NUCLEOTIDE SEQUENCE</scope>
    <source>
        <strain evidence="3">RCB</strain>
    </source>
</reference>
<dbReference type="InterPro" id="IPR052069">
    <property type="entry name" value="Ca-reg_mRNA-binding_domain"/>
</dbReference>
<dbReference type="PANTHER" id="PTHR12962:SF1">
    <property type="entry name" value="COLD SHOCK DOMAIN-CONTAINING PROTEIN CG9705"/>
    <property type="match status" value="1"/>
</dbReference>
<dbReference type="OrthoDB" id="72963at2"/>
<dbReference type="InterPro" id="IPR012340">
    <property type="entry name" value="NA-bd_OB-fold"/>
</dbReference>
<dbReference type="GO" id="GO:0003730">
    <property type="term" value="F:mRNA 3'-UTR binding"/>
    <property type="evidence" value="ECO:0007669"/>
    <property type="project" value="TreeGrafter"/>
</dbReference>
<organism evidence="3">
    <name type="scientific">Dechloromonas aromatica (strain RCB)</name>
    <dbReference type="NCBI Taxonomy" id="159087"/>
    <lineage>
        <taxon>Bacteria</taxon>
        <taxon>Pseudomonadati</taxon>
        <taxon>Pseudomonadota</taxon>
        <taxon>Betaproteobacteria</taxon>
        <taxon>Rhodocyclales</taxon>
        <taxon>Azonexaceae</taxon>
        <taxon>Dechloromonas</taxon>
    </lineage>
</organism>
<accession>Q47AF9</accession>
<dbReference type="eggNOG" id="COG3326">
    <property type="taxonomic scope" value="Bacteria"/>
</dbReference>
<feature type="transmembrane region" description="Helical" evidence="1">
    <location>
        <begin position="85"/>
        <end position="103"/>
    </location>
</feature>
<dbReference type="PROSITE" id="PS51857">
    <property type="entry name" value="CSD_2"/>
    <property type="match status" value="1"/>
</dbReference>
<evidence type="ECO:0000256" key="1">
    <source>
        <dbReference type="SAM" id="Phobius"/>
    </source>
</evidence>
<evidence type="ECO:0000259" key="2">
    <source>
        <dbReference type="PROSITE" id="PS51857"/>
    </source>
</evidence>
<keyword evidence="1" id="KW-1133">Transmembrane helix</keyword>
<dbReference type="EMBL" id="CP000089">
    <property type="protein sequence ID" value="AAZ48172.1"/>
    <property type="molecule type" value="Genomic_DNA"/>
</dbReference>
<sequence length="206" mass="22958">MRLQGRITSWKDDQGYGFITPNGGGNPVFLHIKAFTRRQPRPVGEEIVTYELQQDKRGRWRAESVEFVRGTGRKRVVADRGPSRWPLALVGLFFAFLGASTLTGKMHPLLFAFYTGISISTFIAYLLDKSAARNGNWRTQERTLHLLALVGGWPGALLAQNRLRHKTAKDSFLMIFWTTVLLNCGALGWLLTPAGGHALRTAFSAA</sequence>
<name>Q47AF9_DECAR</name>
<dbReference type="PANTHER" id="PTHR12962">
    <property type="entry name" value="CALCIUM-REGULATED HEAT STABLE PROTEIN CRHSP-24-RELATED"/>
    <property type="match status" value="1"/>
</dbReference>
<proteinExistence type="predicted"/>
<dbReference type="Gene3D" id="2.40.50.140">
    <property type="entry name" value="Nucleic acid-binding proteins"/>
    <property type="match status" value="1"/>
</dbReference>
<dbReference type="eggNOG" id="COG1278">
    <property type="taxonomic scope" value="Bacteria"/>
</dbReference>
<evidence type="ECO:0000313" key="3">
    <source>
        <dbReference type="EMBL" id="AAZ48172.1"/>
    </source>
</evidence>
<keyword evidence="1" id="KW-0472">Membrane</keyword>
<dbReference type="KEGG" id="dar:Daro_3443"/>
<keyword evidence="1" id="KW-0812">Transmembrane</keyword>
<feature type="transmembrane region" description="Helical" evidence="1">
    <location>
        <begin position="172"/>
        <end position="191"/>
    </location>
</feature>
<gene>
    <name evidence="3" type="ordered locus">Daro_3443</name>
</gene>
<dbReference type="SUPFAM" id="SSF50249">
    <property type="entry name" value="Nucleic acid-binding proteins"/>
    <property type="match status" value="1"/>
</dbReference>
<dbReference type="AlphaFoldDB" id="Q47AF9"/>
<feature type="domain" description="CSD" evidence="2">
    <location>
        <begin position="2"/>
        <end position="67"/>
    </location>
</feature>
<feature type="transmembrane region" description="Helical" evidence="1">
    <location>
        <begin position="109"/>
        <end position="127"/>
    </location>
</feature>
<dbReference type="HOGENOM" id="CLU_091970_0_0_4"/>
<dbReference type="Pfam" id="PF00313">
    <property type="entry name" value="CSD"/>
    <property type="match status" value="1"/>
</dbReference>
<dbReference type="InterPro" id="IPR002059">
    <property type="entry name" value="CSP_DNA-bd"/>
</dbReference>